<evidence type="ECO:0000313" key="2">
    <source>
        <dbReference type="Proteomes" id="UP000189810"/>
    </source>
</evidence>
<dbReference type="Proteomes" id="UP000189810">
    <property type="component" value="Chromosome I"/>
</dbReference>
<organism evidence="1 2">
    <name type="scientific">Thermocrinis minervae</name>
    <dbReference type="NCBI Taxonomy" id="381751"/>
    <lineage>
        <taxon>Bacteria</taxon>
        <taxon>Pseudomonadati</taxon>
        <taxon>Aquificota</taxon>
        <taxon>Aquificia</taxon>
        <taxon>Aquificales</taxon>
        <taxon>Aquificaceae</taxon>
        <taxon>Thermocrinis</taxon>
    </lineage>
</organism>
<keyword evidence="2" id="KW-1185">Reference proteome</keyword>
<dbReference type="STRING" id="381751.SAMN05444391_0089"/>
<dbReference type="EMBL" id="LT670846">
    <property type="protein sequence ID" value="SHK15583.1"/>
    <property type="molecule type" value="Genomic_DNA"/>
</dbReference>
<dbReference type="RefSeq" id="WP_079653299.1">
    <property type="nucleotide sequence ID" value="NZ_LT670846.1"/>
</dbReference>
<dbReference type="AlphaFoldDB" id="A0A1M6Q635"/>
<gene>
    <name evidence="1" type="ORF">SAMN05444391_0089</name>
</gene>
<accession>A0A1M6Q635</accession>
<reference evidence="1 2" key="1">
    <citation type="submission" date="2016-11" db="EMBL/GenBank/DDBJ databases">
        <authorList>
            <person name="Jaros S."/>
            <person name="Januszkiewicz K."/>
            <person name="Wedrychowicz H."/>
        </authorList>
    </citation>
    <scope>NUCLEOTIDE SEQUENCE [LARGE SCALE GENOMIC DNA]</scope>
    <source>
        <strain evidence="1 2">DSM 19557</strain>
    </source>
</reference>
<proteinExistence type="predicted"/>
<sequence>MDVEKEQEKIYKLYRSIVKVDDLLTVEEGNRQKVEVGQVREWLTPAEEKILVVKEVERDLFIVVPLTSLLTMLLPLNPPVIHHKKHYYAPLPFWVYARRELLEKHSLVLFELKNKQEVEKIYQFADSKKLKGWGKWTDKFIDLFAKRFADLNTSSLFYHVEVQEYQQEEEYPKFIDLTAFKEALEKIKQMDKEAMLSLAASSIGKSIRGENYLGVIEGGKLYIYPTEDLVAGCVEVKILDKVILRGVADYCIEIELPEGIRAEIEVLEKYLSVESCEESHE</sequence>
<name>A0A1M6Q635_9AQUI</name>
<protein>
    <submittedName>
        <fullName evidence="1">Uncharacterized protein</fullName>
    </submittedName>
</protein>
<evidence type="ECO:0000313" key="1">
    <source>
        <dbReference type="EMBL" id="SHK15583.1"/>
    </source>
</evidence>